<evidence type="ECO:0000313" key="3">
    <source>
        <dbReference type="Proteomes" id="UP001341281"/>
    </source>
</evidence>
<dbReference type="InterPro" id="IPR050781">
    <property type="entry name" value="CWC22_splicing_factor"/>
</dbReference>
<dbReference type="GO" id="GO:0000398">
    <property type="term" value="P:mRNA splicing, via spliceosome"/>
    <property type="evidence" value="ECO:0007669"/>
    <property type="project" value="TreeGrafter"/>
</dbReference>
<feature type="compositionally biased region" description="Basic and acidic residues" evidence="1">
    <location>
        <begin position="14"/>
        <end position="26"/>
    </location>
</feature>
<dbReference type="GO" id="GO:0071013">
    <property type="term" value="C:catalytic step 2 spliceosome"/>
    <property type="evidence" value="ECO:0007669"/>
    <property type="project" value="TreeGrafter"/>
</dbReference>
<gene>
    <name evidence="2" type="ORF">U9M48_034921</name>
</gene>
<dbReference type="Gene3D" id="1.25.40.180">
    <property type="match status" value="1"/>
</dbReference>
<evidence type="ECO:0000313" key="2">
    <source>
        <dbReference type="EMBL" id="WVZ88394.1"/>
    </source>
</evidence>
<dbReference type="PANTHER" id="PTHR18034:SF6">
    <property type="entry name" value="MI DOMAIN-CONTAINING PROTEIN"/>
    <property type="match status" value="1"/>
</dbReference>
<dbReference type="EMBL" id="CP144752">
    <property type="protein sequence ID" value="WVZ88394.1"/>
    <property type="molecule type" value="Genomic_DNA"/>
</dbReference>
<evidence type="ECO:0000256" key="1">
    <source>
        <dbReference type="SAM" id="MobiDB-lite"/>
    </source>
</evidence>
<dbReference type="SUPFAM" id="SSF48371">
    <property type="entry name" value="ARM repeat"/>
    <property type="match status" value="1"/>
</dbReference>
<dbReference type="PANTHER" id="PTHR18034">
    <property type="entry name" value="CELL CYCLE CONTROL PROTEIN CWF22-RELATED"/>
    <property type="match status" value="1"/>
</dbReference>
<accession>A0AAQ3U9Z7</accession>
<keyword evidence="3" id="KW-1185">Reference proteome</keyword>
<proteinExistence type="predicted"/>
<dbReference type="AlphaFoldDB" id="A0AAQ3U9Z7"/>
<name>A0AAQ3U9Z7_PASNO</name>
<reference evidence="2 3" key="1">
    <citation type="submission" date="2024-02" db="EMBL/GenBank/DDBJ databases">
        <title>High-quality chromosome-scale genome assembly of Pensacola bahiagrass (Paspalum notatum Flugge var. saurae).</title>
        <authorList>
            <person name="Vega J.M."/>
            <person name="Podio M."/>
            <person name="Orjuela J."/>
            <person name="Siena L.A."/>
            <person name="Pessino S.C."/>
            <person name="Combes M.C."/>
            <person name="Mariac C."/>
            <person name="Albertini E."/>
            <person name="Pupilli F."/>
            <person name="Ortiz J.P.A."/>
            <person name="Leblanc O."/>
        </authorList>
    </citation>
    <scope>NUCLEOTIDE SEQUENCE [LARGE SCALE GENOMIC DNA]</scope>
    <source>
        <strain evidence="2">R1</strain>
        <tissue evidence="2">Leaf</tissue>
    </source>
</reference>
<feature type="region of interest" description="Disordered" evidence="1">
    <location>
        <begin position="1"/>
        <end position="58"/>
    </location>
</feature>
<dbReference type="GO" id="GO:0003723">
    <property type="term" value="F:RNA binding"/>
    <property type="evidence" value="ECO:0007669"/>
    <property type="project" value="TreeGrafter"/>
</dbReference>
<organism evidence="2 3">
    <name type="scientific">Paspalum notatum var. saurae</name>
    <dbReference type="NCBI Taxonomy" id="547442"/>
    <lineage>
        <taxon>Eukaryota</taxon>
        <taxon>Viridiplantae</taxon>
        <taxon>Streptophyta</taxon>
        <taxon>Embryophyta</taxon>
        <taxon>Tracheophyta</taxon>
        <taxon>Spermatophyta</taxon>
        <taxon>Magnoliopsida</taxon>
        <taxon>Liliopsida</taxon>
        <taxon>Poales</taxon>
        <taxon>Poaceae</taxon>
        <taxon>PACMAD clade</taxon>
        <taxon>Panicoideae</taxon>
        <taxon>Andropogonodae</taxon>
        <taxon>Paspaleae</taxon>
        <taxon>Paspalinae</taxon>
        <taxon>Paspalum</taxon>
    </lineage>
</organism>
<dbReference type="Proteomes" id="UP001341281">
    <property type="component" value="Chromosome 08"/>
</dbReference>
<dbReference type="InterPro" id="IPR016024">
    <property type="entry name" value="ARM-type_fold"/>
</dbReference>
<sequence>MSDKNCTVPRAARRREPQAAEARRSTSVDGIIYVPPYRTTAEDDDGCSDESGGNAAGYQRRSWDALRKSITGLVNKVNPANARHVAWELLAENLVRGRGLLCRALLRSQAACPRLTDVFAALAAAVKARLPRVGRLPLARLVLRARRAHAAGDTRRLAAAATFVAHDLLALELLDRPTDGSVEVAGPRRRRRRQDPIF</sequence>
<protein>
    <submittedName>
        <fullName evidence="2">Uncharacterized protein</fullName>
    </submittedName>
</protein>